<dbReference type="GO" id="GO:0007059">
    <property type="term" value="P:chromosome segregation"/>
    <property type="evidence" value="ECO:0007669"/>
    <property type="project" value="UniProtKB-KW"/>
</dbReference>
<evidence type="ECO:0000256" key="8">
    <source>
        <dbReference type="SAM" id="MobiDB-lite"/>
    </source>
</evidence>
<feature type="region of interest" description="Disordered" evidence="8">
    <location>
        <begin position="977"/>
        <end position="1075"/>
    </location>
</feature>
<feature type="region of interest" description="Disordered" evidence="8">
    <location>
        <begin position="688"/>
        <end position="710"/>
    </location>
</feature>
<feature type="region of interest" description="Disordered" evidence="8">
    <location>
        <begin position="470"/>
        <end position="549"/>
    </location>
</feature>
<comment type="caution">
    <text evidence="10">The sequence shown here is derived from an EMBL/GenBank/DDBJ whole genome shotgun (WGS) entry which is preliminary data.</text>
</comment>
<feature type="region of interest" description="Disordered" evidence="8">
    <location>
        <begin position="68"/>
        <end position="87"/>
    </location>
</feature>
<evidence type="ECO:0000256" key="5">
    <source>
        <dbReference type="ARBA" id="ARBA00022829"/>
    </source>
</evidence>
<keyword evidence="11" id="KW-1185">Reference proteome</keyword>
<keyword evidence="5" id="KW-0159">Chromosome partition</keyword>
<dbReference type="PANTHER" id="PTHR13142:SF1">
    <property type="entry name" value="INNER CENTROMERE PROTEIN"/>
    <property type="match status" value="1"/>
</dbReference>
<dbReference type="Gene3D" id="6.10.250.2990">
    <property type="match status" value="1"/>
</dbReference>
<dbReference type="InterPro" id="IPR005635">
    <property type="entry name" value="Inner_centromere_prot_ARK-bd"/>
</dbReference>
<reference evidence="10" key="1">
    <citation type="journal article" date="2020" name="New Phytol.">
        <title>Comparative genomics reveals dynamic genome evolution in host specialist ectomycorrhizal fungi.</title>
        <authorList>
            <person name="Lofgren L.A."/>
            <person name="Nguyen N.H."/>
            <person name="Vilgalys R."/>
            <person name="Ruytinx J."/>
            <person name="Liao H.L."/>
            <person name="Branco S."/>
            <person name="Kuo A."/>
            <person name="LaButti K."/>
            <person name="Lipzen A."/>
            <person name="Andreopoulos W."/>
            <person name="Pangilinan J."/>
            <person name="Riley R."/>
            <person name="Hundley H."/>
            <person name="Na H."/>
            <person name="Barry K."/>
            <person name="Grigoriev I.V."/>
            <person name="Stajich J.E."/>
            <person name="Kennedy P.G."/>
        </authorList>
    </citation>
    <scope>NUCLEOTIDE SEQUENCE</scope>
    <source>
        <strain evidence="10">S12</strain>
    </source>
</reference>
<proteinExistence type="inferred from homology"/>
<evidence type="ECO:0000256" key="3">
    <source>
        <dbReference type="ARBA" id="ARBA00010042"/>
    </source>
</evidence>
<keyword evidence="4" id="KW-0963">Cytoplasm</keyword>
<gene>
    <name evidence="10" type="ORF">HD556DRAFT_1286059</name>
</gene>
<evidence type="ECO:0000256" key="2">
    <source>
        <dbReference type="ARBA" id="ARBA00004186"/>
    </source>
</evidence>
<dbReference type="Pfam" id="PF03941">
    <property type="entry name" value="INCENP_ARK-bind"/>
    <property type="match status" value="1"/>
</dbReference>
<dbReference type="GO" id="GO:0005819">
    <property type="term" value="C:spindle"/>
    <property type="evidence" value="ECO:0007669"/>
    <property type="project" value="UniProtKB-SubCell"/>
</dbReference>
<accession>A0A9P7DRW0</accession>
<dbReference type="AlphaFoldDB" id="A0A9P7DRW0"/>
<feature type="compositionally biased region" description="Polar residues" evidence="8">
    <location>
        <begin position="501"/>
        <end position="514"/>
    </location>
</feature>
<keyword evidence="6" id="KW-0206">Cytoskeleton</keyword>
<feature type="compositionally biased region" description="Pro residues" evidence="8">
    <location>
        <begin position="539"/>
        <end position="549"/>
    </location>
</feature>
<sequence>MAHPAPGIVAWTTSIRMSMAKDPCRQLFEDQVQTHGFIFLDDYLENILAGPKQEAIIDLVKTPARKKAAPKRTRAATSAAAKAQNSTLSSLEEEDICKENQPPVNSFHQALLHAKQNAESTHSHADSDCAERVLPQSKPAGTIVGKHVSHDPDLVEDDPAPEVEDTMVSPLDALRSVPLDSPKHTHAREARTGNHTQPLPQIPAVSSPITHVRDALTAPLPILPASSSAPDSTTMVVPLNDSPSRTLAHKSSAPQFPTLRAPSPLRKSMRVVGESSTGAGNFASAAPAQAQPSALGKRTSWLMKAREVKAMEGIVHNKASILGPGIGATGPSGNTVAPLKRKSGDMAAAPLASDKTSEGRRAKVAKASKSDSAPQNLKDPPLNQGAAMPTQTPSSILVPTRAVHLPEEHWEPLNDKEEEASFIGVFKRTVEGLGARAGKSMGKSLGGGVAAAALAEARAAAEARVAERNKINEEQVTESEDFSTLNAKESQPATEDVHSDIVTNESPVALQSASAADESVSTTPPNSPPPTRTSGSSFVPPPGPVFNRQPPPVFMPPVLKQIAPLAKEFSFNLPATTFTLPSPISLGLAARLTSSPSSRLPQAGGMQQSSQLNTLSDAVFDQVEDIPAWMPSTQDAEYADGSESQIHRAKFATLEDDDDDSWPLEEKLAASEQGWTAFNFNNKEDSMTWSSLPTESQGLTRTGSDLTGNSAKNAVQRDEGIIPSTFPMDIHGDAAQLQDNESNVSEPEADPESIMYTSDLGNVLKAGQPTITLIESGGIPRSESQLSMASTSSSSQQSQAGFFGQATKLVNSMLGTGKKAKPEVKSLQLAAAAAKKQEEEANKKATRLKEMEARRQAALARKADEEKSRAVEEEKKIKEESEKRKRERDETTEKRPLKTAVLKKTEEDATKKRKITIDDKKPEVKKPPSKDKKDTLPSKLAKSSLVTPAAKVASASKNIKVPASSALVSSATYNASQNVAGSSAVKSAATEVKSTKVGPPKGKAKVAPQENEDKLPSAMVQNQMAARAMAQIRAAKQQPPEVPSESIELPDINSEYSDSEDEDRPRTFDPPDWAQSPELRQALQTQSTVDPDDIFGAIRPLRMEELFRTRQSRFRARTSSANWSGSDRLTVEEEREYARRMGFTKHVG</sequence>
<keyword evidence="7" id="KW-0539">Nucleus</keyword>
<feature type="compositionally biased region" description="Basic and acidic residues" evidence="8">
    <location>
        <begin position="835"/>
        <end position="896"/>
    </location>
</feature>
<dbReference type="GeneID" id="64593100"/>
<feature type="compositionally biased region" description="Basic and acidic residues" evidence="8">
    <location>
        <begin position="903"/>
        <end position="936"/>
    </location>
</feature>
<evidence type="ECO:0000256" key="7">
    <source>
        <dbReference type="ARBA" id="ARBA00023242"/>
    </source>
</evidence>
<name>A0A9P7DRW0_9AGAM</name>
<evidence type="ECO:0000313" key="11">
    <source>
        <dbReference type="Proteomes" id="UP000719766"/>
    </source>
</evidence>
<feature type="region of interest" description="Disordered" evidence="8">
    <location>
        <begin position="830"/>
        <end position="955"/>
    </location>
</feature>
<evidence type="ECO:0000256" key="6">
    <source>
        <dbReference type="ARBA" id="ARBA00023212"/>
    </source>
</evidence>
<dbReference type="RefSeq" id="XP_041165080.1">
    <property type="nucleotide sequence ID" value="XM_041299336.1"/>
</dbReference>
<organism evidence="10 11">
    <name type="scientific">Suillus plorans</name>
    <dbReference type="NCBI Taxonomy" id="116603"/>
    <lineage>
        <taxon>Eukaryota</taxon>
        <taxon>Fungi</taxon>
        <taxon>Dikarya</taxon>
        <taxon>Basidiomycota</taxon>
        <taxon>Agaricomycotina</taxon>
        <taxon>Agaricomycetes</taxon>
        <taxon>Agaricomycetidae</taxon>
        <taxon>Boletales</taxon>
        <taxon>Suillineae</taxon>
        <taxon>Suillaceae</taxon>
        <taxon>Suillus</taxon>
    </lineage>
</organism>
<evidence type="ECO:0000256" key="1">
    <source>
        <dbReference type="ARBA" id="ARBA00004123"/>
    </source>
</evidence>
<feature type="compositionally biased region" description="Polar residues" evidence="8">
    <location>
        <begin position="482"/>
        <end position="493"/>
    </location>
</feature>
<feature type="region of interest" description="Disordered" evidence="8">
    <location>
        <begin position="136"/>
        <end position="161"/>
    </location>
</feature>
<feature type="domain" description="Inner centromere protein ARK-binding" evidence="9">
    <location>
        <begin position="1051"/>
        <end position="1107"/>
    </location>
</feature>
<feature type="compositionally biased region" description="Low complexity" evidence="8">
    <location>
        <begin position="1018"/>
        <end position="1038"/>
    </location>
</feature>
<dbReference type="GO" id="GO:0005634">
    <property type="term" value="C:nucleus"/>
    <property type="evidence" value="ECO:0007669"/>
    <property type="project" value="UniProtKB-SubCell"/>
</dbReference>
<evidence type="ECO:0000256" key="4">
    <source>
        <dbReference type="ARBA" id="ARBA00022490"/>
    </source>
</evidence>
<evidence type="ECO:0000259" key="9">
    <source>
        <dbReference type="Pfam" id="PF03941"/>
    </source>
</evidence>
<dbReference type="Proteomes" id="UP000719766">
    <property type="component" value="Unassembled WGS sequence"/>
</dbReference>
<feature type="region of interest" description="Disordered" evidence="8">
    <location>
        <begin position="330"/>
        <end position="391"/>
    </location>
</feature>
<protein>
    <recommendedName>
        <fullName evidence="9">Inner centromere protein ARK-binding domain-containing protein</fullName>
    </recommendedName>
</protein>
<evidence type="ECO:0000313" key="10">
    <source>
        <dbReference type="EMBL" id="KAG1801614.1"/>
    </source>
</evidence>
<comment type="similarity">
    <text evidence="3">Belongs to the INCENP family.</text>
</comment>
<dbReference type="OrthoDB" id="6123at2759"/>
<dbReference type="EMBL" id="JABBWE010000007">
    <property type="protein sequence ID" value="KAG1801614.1"/>
    <property type="molecule type" value="Genomic_DNA"/>
</dbReference>
<dbReference type="PANTHER" id="PTHR13142">
    <property type="entry name" value="INNER CENTROMERE PROTEIN"/>
    <property type="match status" value="1"/>
</dbReference>
<comment type="subcellular location">
    <subcellularLocation>
        <location evidence="2">Cytoplasm</location>
        <location evidence="2">Cytoskeleton</location>
        <location evidence="2">Spindle</location>
    </subcellularLocation>
    <subcellularLocation>
        <location evidence="1">Nucleus</location>
    </subcellularLocation>
</comment>